<feature type="domain" description="RNA polymerase sigma factor 70 region 4 type 2" evidence="7">
    <location>
        <begin position="142"/>
        <end position="181"/>
    </location>
</feature>
<evidence type="ECO:0000256" key="3">
    <source>
        <dbReference type="ARBA" id="ARBA00023082"/>
    </source>
</evidence>
<evidence type="ECO:0000256" key="5">
    <source>
        <dbReference type="ARBA" id="ARBA00023163"/>
    </source>
</evidence>
<gene>
    <name evidence="8" type="ORF">GCM10022255_082260</name>
</gene>
<evidence type="ECO:0000259" key="6">
    <source>
        <dbReference type="Pfam" id="PF04542"/>
    </source>
</evidence>
<comment type="similarity">
    <text evidence="1">Belongs to the sigma-70 factor family. ECF subfamily.</text>
</comment>
<protein>
    <submittedName>
        <fullName evidence="8">Sigma-70 family RNA polymerase sigma factor</fullName>
    </submittedName>
</protein>
<evidence type="ECO:0000259" key="7">
    <source>
        <dbReference type="Pfam" id="PF08281"/>
    </source>
</evidence>
<evidence type="ECO:0000313" key="8">
    <source>
        <dbReference type="EMBL" id="GAA4259065.1"/>
    </source>
</evidence>
<dbReference type="PANTHER" id="PTHR43133:SF8">
    <property type="entry name" value="RNA POLYMERASE SIGMA FACTOR HI_1459-RELATED"/>
    <property type="match status" value="1"/>
</dbReference>
<dbReference type="SUPFAM" id="SSF88659">
    <property type="entry name" value="Sigma3 and sigma4 domains of RNA polymerase sigma factors"/>
    <property type="match status" value="1"/>
</dbReference>
<evidence type="ECO:0000313" key="9">
    <source>
        <dbReference type="Proteomes" id="UP001500620"/>
    </source>
</evidence>
<dbReference type="InterPro" id="IPR013249">
    <property type="entry name" value="RNA_pol_sigma70_r4_t2"/>
</dbReference>
<keyword evidence="3" id="KW-0731">Sigma factor</keyword>
<dbReference type="Proteomes" id="UP001500620">
    <property type="component" value="Unassembled WGS sequence"/>
</dbReference>
<keyword evidence="2" id="KW-0805">Transcription regulation</keyword>
<dbReference type="InterPro" id="IPR013324">
    <property type="entry name" value="RNA_pol_sigma_r3/r4-like"/>
</dbReference>
<dbReference type="Gene3D" id="1.10.1740.10">
    <property type="match status" value="1"/>
</dbReference>
<evidence type="ECO:0000256" key="1">
    <source>
        <dbReference type="ARBA" id="ARBA00010641"/>
    </source>
</evidence>
<dbReference type="Pfam" id="PF08281">
    <property type="entry name" value="Sigma70_r4_2"/>
    <property type="match status" value="1"/>
</dbReference>
<sequence>MLLRYPLSGADAQTEQMVHAAQQGDQQSLALLLEHHYAGMLAVAIHLLGHGPDAEDACQDAAITALARIGELRDAGAVRAWLHAIVRNNCRTILRARKPVPVGTAGEDLHASELDDPVAYIERSAQRDWIWHGLRQLSPTLQPVAMLRYFTENNSYEHIAALCGVPVGTVRSRLSEVRRQLTITLPRVRDDRHHDASTLTAERREEAAAILSAVANGVPQHKLDRRWAADMAMRWPSGTVSTGLGSIFAAMGSDYNSGVRYRLVNVVAGPGITIWENEFINPPEDPDHCPPAATWLLREKAGLVGEVRLIHAARPGQPRAR</sequence>
<organism evidence="8 9">
    <name type="scientific">Dactylosporangium darangshiense</name>
    <dbReference type="NCBI Taxonomy" id="579108"/>
    <lineage>
        <taxon>Bacteria</taxon>
        <taxon>Bacillati</taxon>
        <taxon>Actinomycetota</taxon>
        <taxon>Actinomycetes</taxon>
        <taxon>Micromonosporales</taxon>
        <taxon>Micromonosporaceae</taxon>
        <taxon>Dactylosporangium</taxon>
    </lineage>
</organism>
<keyword evidence="9" id="KW-1185">Reference proteome</keyword>
<evidence type="ECO:0000256" key="4">
    <source>
        <dbReference type="ARBA" id="ARBA00023125"/>
    </source>
</evidence>
<dbReference type="InterPro" id="IPR039425">
    <property type="entry name" value="RNA_pol_sigma-70-like"/>
</dbReference>
<name>A0ABP8DM00_9ACTN</name>
<feature type="domain" description="RNA polymerase sigma-70 region 2" evidence="6">
    <location>
        <begin position="32"/>
        <end position="98"/>
    </location>
</feature>
<proteinExistence type="inferred from homology"/>
<comment type="caution">
    <text evidence="8">The sequence shown here is derived from an EMBL/GenBank/DDBJ whole genome shotgun (WGS) entry which is preliminary data.</text>
</comment>
<dbReference type="InterPro" id="IPR013325">
    <property type="entry name" value="RNA_pol_sigma_r2"/>
</dbReference>
<reference evidence="9" key="1">
    <citation type="journal article" date="2019" name="Int. J. Syst. Evol. Microbiol.">
        <title>The Global Catalogue of Microorganisms (GCM) 10K type strain sequencing project: providing services to taxonomists for standard genome sequencing and annotation.</title>
        <authorList>
            <consortium name="The Broad Institute Genomics Platform"/>
            <consortium name="The Broad Institute Genome Sequencing Center for Infectious Disease"/>
            <person name="Wu L."/>
            <person name="Ma J."/>
        </authorList>
    </citation>
    <scope>NUCLEOTIDE SEQUENCE [LARGE SCALE GENOMIC DNA]</scope>
    <source>
        <strain evidence="9">JCM 17441</strain>
    </source>
</reference>
<dbReference type="PANTHER" id="PTHR43133">
    <property type="entry name" value="RNA POLYMERASE ECF-TYPE SIGMA FACTO"/>
    <property type="match status" value="1"/>
</dbReference>
<dbReference type="InterPro" id="IPR014284">
    <property type="entry name" value="RNA_pol_sigma-70_dom"/>
</dbReference>
<dbReference type="InterPro" id="IPR007627">
    <property type="entry name" value="RNA_pol_sigma70_r2"/>
</dbReference>
<dbReference type="SUPFAM" id="SSF88946">
    <property type="entry name" value="Sigma2 domain of RNA polymerase sigma factors"/>
    <property type="match status" value="1"/>
</dbReference>
<dbReference type="EMBL" id="BAABAT010000034">
    <property type="protein sequence ID" value="GAA4259065.1"/>
    <property type="molecule type" value="Genomic_DNA"/>
</dbReference>
<dbReference type="Gene3D" id="1.10.10.10">
    <property type="entry name" value="Winged helix-like DNA-binding domain superfamily/Winged helix DNA-binding domain"/>
    <property type="match status" value="1"/>
</dbReference>
<dbReference type="RefSeq" id="WP_345136018.1">
    <property type="nucleotide sequence ID" value="NZ_BAABAT010000034.1"/>
</dbReference>
<evidence type="ECO:0000256" key="2">
    <source>
        <dbReference type="ARBA" id="ARBA00023015"/>
    </source>
</evidence>
<dbReference type="InterPro" id="IPR036388">
    <property type="entry name" value="WH-like_DNA-bd_sf"/>
</dbReference>
<keyword evidence="4" id="KW-0238">DNA-binding</keyword>
<dbReference type="NCBIfam" id="TIGR02937">
    <property type="entry name" value="sigma70-ECF"/>
    <property type="match status" value="1"/>
</dbReference>
<keyword evidence="5" id="KW-0804">Transcription</keyword>
<dbReference type="Pfam" id="PF04542">
    <property type="entry name" value="Sigma70_r2"/>
    <property type="match status" value="1"/>
</dbReference>
<accession>A0ABP8DM00</accession>